<sequence>MWSAGPVAETQHCSDALYLLVPSSLHKSLQSIRAWLCYGSRCVPTSLSIPDSNLCSSVAETNTQAQSTNAHKAYDSNSSIRLLYRFDLFSLLFPSKAASACIIVIIHPELLISCPHSQSGCSTAQRRSKSVSAFFHHVDYDTIDT</sequence>
<evidence type="ECO:0000313" key="1">
    <source>
        <dbReference type="EMBL" id="GAU89570.1"/>
    </source>
</evidence>
<dbReference type="AlphaFoldDB" id="A0A1D1ULZ5"/>
<dbReference type="EMBL" id="BDGG01000001">
    <property type="protein sequence ID" value="GAU89570.1"/>
    <property type="molecule type" value="Genomic_DNA"/>
</dbReference>
<organism evidence="1 2">
    <name type="scientific">Ramazzottius varieornatus</name>
    <name type="common">Water bear</name>
    <name type="synonym">Tardigrade</name>
    <dbReference type="NCBI Taxonomy" id="947166"/>
    <lineage>
        <taxon>Eukaryota</taxon>
        <taxon>Metazoa</taxon>
        <taxon>Ecdysozoa</taxon>
        <taxon>Tardigrada</taxon>
        <taxon>Eutardigrada</taxon>
        <taxon>Parachela</taxon>
        <taxon>Hypsibioidea</taxon>
        <taxon>Ramazzottiidae</taxon>
        <taxon>Ramazzottius</taxon>
    </lineage>
</organism>
<name>A0A1D1ULZ5_RAMVA</name>
<dbReference type="Proteomes" id="UP000186922">
    <property type="component" value="Unassembled WGS sequence"/>
</dbReference>
<accession>A0A1D1ULZ5</accession>
<keyword evidence="2" id="KW-1185">Reference proteome</keyword>
<gene>
    <name evidence="1" type="primary">RvY_02107</name>
    <name evidence="1" type="synonym">RvY_02107.1</name>
    <name evidence="1" type="ORF">RvY_02107-1</name>
</gene>
<protein>
    <submittedName>
        <fullName evidence="1">Uncharacterized protein</fullName>
    </submittedName>
</protein>
<proteinExistence type="predicted"/>
<reference evidence="1 2" key="1">
    <citation type="journal article" date="2016" name="Nat. Commun.">
        <title>Extremotolerant tardigrade genome and improved radiotolerance of human cultured cells by tardigrade-unique protein.</title>
        <authorList>
            <person name="Hashimoto T."/>
            <person name="Horikawa D.D."/>
            <person name="Saito Y."/>
            <person name="Kuwahara H."/>
            <person name="Kozuka-Hata H."/>
            <person name="Shin-I T."/>
            <person name="Minakuchi Y."/>
            <person name="Ohishi K."/>
            <person name="Motoyama A."/>
            <person name="Aizu T."/>
            <person name="Enomoto A."/>
            <person name="Kondo K."/>
            <person name="Tanaka S."/>
            <person name="Hara Y."/>
            <person name="Koshikawa S."/>
            <person name="Sagara H."/>
            <person name="Miura T."/>
            <person name="Yokobori S."/>
            <person name="Miyagawa K."/>
            <person name="Suzuki Y."/>
            <person name="Kubo T."/>
            <person name="Oyama M."/>
            <person name="Kohara Y."/>
            <person name="Fujiyama A."/>
            <person name="Arakawa K."/>
            <person name="Katayama T."/>
            <person name="Toyoda A."/>
            <person name="Kunieda T."/>
        </authorList>
    </citation>
    <scope>NUCLEOTIDE SEQUENCE [LARGE SCALE GENOMIC DNA]</scope>
    <source>
        <strain evidence="1 2">YOKOZUNA-1</strain>
    </source>
</reference>
<comment type="caution">
    <text evidence="1">The sequence shown here is derived from an EMBL/GenBank/DDBJ whole genome shotgun (WGS) entry which is preliminary data.</text>
</comment>
<evidence type="ECO:0000313" key="2">
    <source>
        <dbReference type="Proteomes" id="UP000186922"/>
    </source>
</evidence>